<evidence type="ECO:0000313" key="2">
    <source>
        <dbReference type="Proteomes" id="UP000037247"/>
    </source>
</evidence>
<name>A0ABR5IBK8_9ACTN</name>
<proteinExistence type="predicted"/>
<organism evidence="1 2">
    <name type="scientific">Gordonia jacobaea</name>
    <dbReference type="NCBI Taxonomy" id="122202"/>
    <lineage>
        <taxon>Bacteria</taxon>
        <taxon>Bacillati</taxon>
        <taxon>Actinomycetota</taxon>
        <taxon>Actinomycetes</taxon>
        <taxon>Mycobacteriales</taxon>
        <taxon>Gordoniaceae</taxon>
        <taxon>Gordonia</taxon>
    </lineage>
</organism>
<dbReference type="SUPFAM" id="SSF51219">
    <property type="entry name" value="TRAP-like"/>
    <property type="match status" value="1"/>
</dbReference>
<dbReference type="InterPro" id="IPR002838">
    <property type="entry name" value="AIM24"/>
</dbReference>
<comment type="caution">
    <text evidence="1">The sequence shown here is derived from an EMBL/GenBank/DDBJ whole genome shotgun (WGS) entry which is preliminary data.</text>
</comment>
<dbReference type="Pfam" id="PF01987">
    <property type="entry name" value="AIM24"/>
    <property type="match status" value="1"/>
</dbReference>
<dbReference type="InterPro" id="IPR036983">
    <property type="entry name" value="AIM24_sf"/>
</dbReference>
<protein>
    <recommendedName>
        <fullName evidence="3">AIM24 family protein</fullName>
    </recommendedName>
</protein>
<keyword evidence="2" id="KW-1185">Reference proteome</keyword>
<gene>
    <name evidence="1" type="ORF">ABW18_12380</name>
</gene>
<accession>A0ABR5IBK8</accession>
<dbReference type="EMBL" id="LDTZ01000017">
    <property type="protein sequence ID" value="KNA91083.1"/>
    <property type="molecule type" value="Genomic_DNA"/>
</dbReference>
<dbReference type="PANTHER" id="PTHR38074">
    <property type="entry name" value="ALTERED INHERITANCE OF MITOCHONDRIA PROTEIN 24, MITOCHONDRIAL"/>
    <property type="match status" value="1"/>
</dbReference>
<dbReference type="Proteomes" id="UP000037247">
    <property type="component" value="Unassembled WGS sequence"/>
</dbReference>
<dbReference type="PANTHER" id="PTHR38074:SF1">
    <property type="entry name" value="ALTERED INHERITANCE OF MITOCHONDRIA PROTEIN 24, MITOCHONDRIAL"/>
    <property type="match status" value="1"/>
</dbReference>
<dbReference type="RefSeq" id="WP_049699256.1">
    <property type="nucleotide sequence ID" value="NZ_JAQDQF010000008.1"/>
</dbReference>
<dbReference type="Gene3D" id="3.60.160.10">
    <property type="entry name" value="Mitochondrial biogenesis AIM24"/>
    <property type="match status" value="1"/>
</dbReference>
<dbReference type="InterPro" id="IPR016031">
    <property type="entry name" value="Trp_RNA-bd_attenuator-like_dom"/>
</dbReference>
<sequence length="236" mass="23653">MFTKVNSKVVSVDVAQSGPVVARRGAMLFYTGDVRFQPHQIAGMGAGSGGMSGIGGAIGQRLAGEHESTLLATGHGVVHFGFRGIEVEIVDVGRVGGLIRVEASRTLAYTSGLQASVVSVTAQGGGGGGGGGGLFGSLRSAAAGAVTGQGMFTTQLSGQGQVVILGHGGVFELGVAPDRPPVTVDPQAYVAAAGQVTTTLTSNVSWRNVGRTGGEAMQLQCAGHGTVYVQASEEKL</sequence>
<reference evidence="1 2" key="1">
    <citation type="submission" date="2015-05" db="EMBL/GenBank/DDBJ databases">
        <title>Draft genome sequence of the bacterium Gordonia jacobaea a new member of the Gordonia genus.</title>
        <authorList>
            <person name="Jimenez-Galisteo G."/>
            <person name="Dominguez A."/>
            <person name="Munoz E."/>
            <person name="Vinas M."/>
        </authorList>
    </citation>
    <scope>NUCLEOTIDE SEQUENCE [LARGE SCALE GENOMIC DNA]</scope>
    <source>
        <strain evidence="2">mv1</strain>
    </source>
</reference>
<evidence type="ECO:0000313" key="1">
    <source>
        <dbReference type="EMBL" id="KNA91083.1"/>
    </source>
</evidence>
<evidence type="ECO:0008006" key="3">
    <source>
        <dbReference type="Google" id="ProtNLM"/>
    </source>
</evidence>